<comment type="caution">
    <text evidence="2">The sequence shown here is derived from an EMBL/GenBank/DDBJ whole genome shotgun (WGS) entry which is preliminary data.</text>
</comment>
<dbReference type="EMBL" id="JAPMOU010000004">
    <property type="protein sequence ID" value="MDE1461212.1"/>
    <property type="molecule type" value="Genomic_DNA"/>
</dbReference>
<reference evidence="2 3" key="1">
    <citation type="submission" date="2022-11" db="EMBL/GenBank/DDBJ databases">
        <title>Spartinivicinus poritis sp. nov., isolated from scleractinian coral Porites lutea.</title>
        <authorList>
            <person name="Zhang G."/>
            <person name="Cai L."/>
            <person name="Wei Q."/>
        </authorList>
    </citation>
    <scope>NUCLEOTIDE SEQUENCE [LARGE SCALE GENOMIC DNA]</scope>
    <source>
        <strain evidence="2 3">A2-2</strain>
    </source>
</reference>
<gene>
    <name evidence="2" type="ORF">ORQ98_04460</name>
</gene>
<keyword evidence="3" id="KW-1185">Reference proteome</keyword>
<keyword evidence="1" id="KW-0472">Membrane</keyword>
<sequence>MYPFRIFFSTALFIISFFLLMHLFIGGFSWLTLVVALSGFIVARYVWPKRRHHDNNSAWQWWLDVFEVTIELSAEFIMLPIRALGKLVD</sequence>
<keyword evidence="1" id="KW-1133">Transmembrane helix</keyword>
<evidence type="ECO:0000313" key="3">
    <source>
        <dbReference type="Proteomes" id="UP001528823"/>
    </source>
</evidence>
<feature type="transmembrane region" description="Helical" evidence="1">
    <location>
        <begin position="7"/>
        <end position="24"/>
    </location>
</feature>
<dbReference type="RefSeq" id="WP_274687580.1">
    <property type="nucleotide sequence ID" value="NZ_JAPMOU010000004.1"/>
</dbReference>
<organism evidence="2 3">
    <name type="scientific">Spartinivicinus poritis</name>
    <dbReference type="NCBI Taxonomy" id="2994640"/>
    <lineage>
        <taxon>Bacteria</taxon>
        <taxon>Pseudomonadati</taxon>
        <taxon>Pseudomonadota</taxon>
        <taxon>Gammaproteobacteria</taxon>
        <taxon>Oceanospirillales</taxon>
        <taxon>Zooshikellaceae</taxon>
        <taxon>Spartinivicinus</taxon>
    </lineage>
</organism>
<evidence type="ECO:0000256" key="1">
    <source>
        <dbReference type="SAM" id="Phobius"/>
    </source>
</evidence>
<accession>A0ABT5U4C5</accession>
<protein>
    <submittedName>
        <fullName evidence="2">Uncharacterized protein</fullName>
    </submittedName>
</protein>
<keyword evidence="1" id="KW-0812">Transmembrane</keyword>
<evidence type="ECO:0000313" key="2">
    <source>
        <dbReference type="EMBL" id="MDE1461212.1"/>
    </source>
</evidence>
<name>A0ABT5U4C5_9GAMM</name>
<dbReference type="Proteomes" id="UP001528823">
    <property type="component" value="Unassembled WGS sequence"/>
</dbReference>
<feature type="transmembrane region" description="Helical" evidence="1">
    <location>
        <begin position="30"/>
        <end position="47"/>
    </location>
</feature>
<proteinExistence type="predicted"/>